<keyword evidence="2" id="KW-1185">Reference proteome</keyword>
<dbReference type="InterPro" id="IPR036514">
    <property type="entry name" value="SGNH_hydro_sf"/>
</dbReference>
<dbReference type="OrthoDB" id="7862915at2"/>
<dbReference type="RefSeq" id="WP_149786963.1">
    <property type="nucleotide sequence ID" value="NZ_FNIO01000001.1"/>
</dbReference>
<gene>
    <name evidence="1" type="ORF">SAMN05444142_101120</name>
</gene>
<organism evidence="1 2">
    <name type="scientific">Lutimaribacter pacificus</name>
    <dbReference type="NCBI Taxonomy" id="391948"/>
    <lineage>
        <taxon>Bacteria</taxon>
        <taxon>Pseudomonadati</taxon>
        <taxon>Pseudomonadota</taxon>
        <taxon>Alphaproteobacteria</taxon>
        <taxon>Rhodobacterales</taxon>
        <taxon>Roseobacteraceae</taxon>
        <taxon>Lutimaribacter</taxon>
    </lineage>
</organism>
<evidence type="ECO:0000313" key="1">
    <source>
        <dbReference type="EMBL" id="SHJ39896.1"/>
    </source>
</evidence>
<accession>A0A1H0CWB9</accession>
<sequence length="242" mass="25575">MNRRRMLLLAGMGLAATGAAGAGAVLRLHSTPRRTPLLTGAHMSELLARELSRPRVLFIGNSMLLRHDVPTRVAGLAKADGVPIGVATLAATGARLVETMRIAGIGAVLRRGWDTVVVHDFTGTPLRAVDRWGSALAIGRIARLAAPAPLLLCPPFPAATGHPVYERAGLLARVPDGPRDFADRTMAHYGGLGHPVTDLPHRWLDAVGAGQGLYARDGHHASVAGADFMAERIWDALRGMLA</sequence>
<reference evidence="1 2" key="1">
    <citation type="submission" date="2016-11" db="EMBL/GenBank/DDBJ databases">
        <authorList>
            <person name="Varghese N."/>
            <person name="Submissions S."/>
        </authorList>
    </citation>
    <scope>NUCLEOTIDE SEQUENCE [LARGE SCALE GENOMIC DNA]</scope>
    <source>
        <strain evidence="1 2">DSM 29620</strain>
    </source>
</reference>
<dbReference type="GO" id="GO:0016788">
    <property type="term" value="F:hydrolase activity, acting on ester bonds"/>
    <property type="evidence" value="ECO:0007669"/>
    <property type="project" value="UniProtKB-ARBA"/>
</dbReference>
<dbReference type="EMBL" id="FQZZ01000001">
    <property type="protein sequence ID" value="SHJ39896.1"/>
    <property type="molecule type" value="Genomic_DNA"/>
</dbReference>
<dbReference type="Gene3D" id="3.40.50.1110">
    <property type="entry name" value="SGNH hydrolase"/>
    <property type="match status" value="1"/>
</dbReference>
<protein>
    <recommendedName>
        <fullName evidence="3">SGNH/GDSL hydrolase family protein</fullName>
    </recommendedName>
</protein>
<evidence type="ECO:0000313" key="2">
    <source>
        <dbReference type="Proteomes" id="UP000324252"/>
    </source>
</evidence>
<dbReference type="AlphaFoldDB" id="A0A1H0CWB9"/>
<evidence type="ECO:0008006" key="3">
    <source>
        <dbReference type="Google" id="ProtNLM"/>
    </source>
</evidence>
<dbReference type="Proteomes" id="UP000324252">
    <property type="component" value="Unassembled WGS sequence"/>
</dbReference>
<dbReference type="SUPFAM" id="SSF52266">
    <property type="entry name" value="SGNH hydrolase"/>
    <property type="match status" value="1"/>
</dbReference>
<proteinExistence type="predicted"/>
<name>A0A1H0CWB9_9RHOB</name>